<protein>
    <submittedName>
        <fullName evidence="2">Uncharacterized protein</fullName>
    </submittedName>
</protein>
<dbReference type="EMBL" id="JARLKY010000028">
    <property type="protein sequence ID" value="MEC0228192.1"/>
    <property type="molecule type" value="Genomic_DNA"/>
</dbReference>
<dbReference type="Proteomes" id="UP001338137">
    <property type="component" value="Unassembled WGS sequence"/>
</dbReference>
<sequence length="49" mass="5609">MKCKGFVEPQFLKSVRTSELDYVPVSGQHEDDVEEKHRYPNRSGVSEVA</sequence>
<keyword evidence="3" id="KW-1185">Reference proteome</keyword>
<comment type="caution">
    <text evidence="2">The sequence shown here is derived from an EMBL/GenBank/DDBJ whole genome shotgun (WGS) entry which is preliminary data.</text>
</comment>
<dbReference type="RefSeq" id="WP_326072453.1">
    <property type="nucleotide sequence ID" value="NZ_JARLKY010000028.1"/>
</dbReference>
<proteinExistence type="predicted"/>
<organism evidence="2 3">
    <name type="scientific">Paenibacillus alba</name>
    <dbReference type="NCBI Taxonomy" id="1197127"/>
    <lineage>
        <taxon>Bacteria</taxon>
        <taxon>Bacillati</taxon>
        <taxon>Bacillota</taxon>
        <taxon>Bacilli</taxon>
        <taxon>Bacillales</taxon>
        <taxon>Paenibacillaceae</taxon>
        <taxon>Paenibacillus</taxon>
    </lineage>
</organism>
<feature type="compositionally biased region" description="Basic and acidic residues" evidence="1">
    <location>
        <begin position="28"/>
        <end position="38"/>
    </location>
</feature>
<evidence type="ECO:0000313" key="2">
    <source>
        <dbReference type="EMBL" id="MEC0228192.1"/>
    </source>
</evidence>
<feature type="region of interest" description="Disordered" evidence="1">
    <location>
        <begin position="23"/>
        <end position="49"/>
    </location>
</feature>
<evidence type="ECO:0000256" key="1">
    <source>
        <dbReference type="SAM" id="MobiDB-lite"/>
    </source>
</evidence>
<gene>
    <name evidence="2" type="ORF">P4I72_13755</name>
</gene>
<accession>A0ABU6G4J4</accession>
<reference evidence="2 3" key="1">
    <citation type="submission" date="2023-03" db="EMBL/GenBank/DDBJ databases">
        <title>Bacillus Genome Sequencing.</title>
        <authorList>
            <person name="Dunlap C."/>
        </authorList>
    </citation>
    <scope>NUCLEOTIDE SEQUENCE [LARGE SCALE GENOMIC DNA]</scope>
    <source>
        <strain evidence="2 3">BD-533</strain>
    </source>
</reference>
<evidence type="ECO:0000313" key="3">
    <source>
        <dbReference type="Proteomes" id="UP001338137"/>
    </source>
</evidence>
<name>A0ABU6G4J4_9BACL</name>